<dbReference type="RefSeq" id="WP_273612651.1">
    <property type="nucleotide sequence ID" value="NZ_CP117416.1"/>
</dbReference>
<dbReference type="AlphaFoldDB" id="A0AAX3LXA8"/>
<dbReference type="SUPFAM" id="SSF52833">
    <property type="entry name" value="Thioredoxin-like"/>
    <property type="match status" value="1"/>
</dbReference>
<protein>
    <submittedName>
        <fullName evidence="1">Thioredoxin family protein</fullName>
    </submittedName>
</protein>
<reference evidence="1 2" key="1">
    <citation type="submission" date="2023-02" db="EMBL/GenBank/DDBJ databases">
        <title>Genome sequence of Paenibacillus kyungheensis KACC 18744.</title>
        <authorList>
            <person name="Kim S."/>
            <person name="Heo J."/>
            <person name="Kwon S.-W."/>
        </authorList>
    </citation>
    <scope>NUCLEOTIDE SEQUENCE [LARGE SCALE GENOMIC DNA]</scope>
    <source>
        <strain evidence="1 2">KACC 18744</strain>
    </source>
</reference>
<dbReference type="KEGG" id="pka:PQ456_12910"/>
<dbReference type="Proteomes" id="UP001220509">
    <property type="component" value="Chromosome"/>
</dbReference>
<gene>
    <name evidence="1" type="ORF">PQ456_12910</name>
</gene>
<dbReference type="CDD" id="cd02947">
    <property type="entry name" value="TRX_family"/>
    <property type="match status" value="1"/>
</dbReference>
<name>A0AAX3LXA8_9BACL</name>
<evidence type="ECO:0000313" key="2">
    <source>
        <dbReference type="Proteomes" id="UP001220509"/>
    </source>
</evidence>
<evidence type="ECO:0000313" key="1">
    <source>
        <dbReference type="EMBL" id="WCT54104.1"/>
    </source>
</evidence>
<dbReference type="InterPro" id="IPR036249">
    <property type="entry name" value="Thioredoxin-like_sf"/>
</dbReference>
<dbReference type="EMBL" id="CP117416">
    <property type="protein sequence ID" value="WCT54104.1"/>
    <property type="molecule type" value="Genomic_DNA"/>
</dbReference>
<organism evidence="1 2">
    <name type="scientific">Paenibacillus kyungheensis</name>
    <dbReference type="NCBI Taxonomy" id="1452732"/>
    <lineage>
        <taxon>Bacteria</taxon>
        <taxon>Bacillati</taxon>
        <taxon>Bacillota</taxon>
        <taxon>Bacilli</taxon>
        <taxon>Bacillales</taxon>
        <taxon>Paenibacillaceae</taxon>
        <taxon>Paenibacillus</taxon>
    </lineage>
</organism>
<dbReference type="Gene3D" id="3.40.30.10">
    <property type="entry name" value="Glutaredoxin"/>
    <property type="match status" value="1"/>
</dbReference>
<sequence length="107" mass="12209">MIEELTEQQALEMATTSGQAIAIYAYTPLCGTCKMGRRMLEITLPLLPEHTVYALNVNFAPTFVQAYEISSIPCLIVFEAWREKTPRFLYRMESVPRILEHIRSAIA</sequence>
<keyword evidence="2" id="KW-1185">Reference proteome</keyword>
<accession>A0AAX3LXA8</accession>
<proteinExistence type="predicted"/>